<reference evidence="3 4" key="1">
    <citation type="submission" date="2019-07" db="EMBL/GenBank/DDBJ databases">
        <title>Rhodococcus cavernicolus sp. nov., isolated from a cave.</title>
        <authorList>
            <person name="Lee S.D."/>
        </authorList>
    </citation>
    <scope>NUCLEOTIDE SEQUENCE [LARGE SCALE GENOMIC DNA]</scope>
    <source>
        <strain evidence="3 4">C1-24</strain>
    </source>
</reference>
<dbReference type="Pfam" id="PF05552">
    <property type="entry name" value="MS_channel_1st_1"/>
    <property type="match status" value="2"/>
</dbReference>
<comment type="caution">
    <text evidence="3">The sequence shown here is derived from an EMBL/GenBank/DDBJ whole genome shotgun (WGS) entry which is preliminary data.</text>
</comment>
<name>A0A5A7SHK4_9NOCA</name>
<feature type="transmembrane region" description="Helical" evidence="2">
    <location>
        <begin position="86"/>
        <end position="103"/>
    </location>
</feature>
<keyword evidence="4" id="KW-1185">Reference proteome</keyword>
<evidence type="ECO:0000313" key="3">
    <source>
        <dbReference type="EMBL" id="KAA0024839.1"/>
    </source>
</evidence>
<organism evidence="3 4">
    <name type="scientific">Antrihabitans cavernicola</name>
    <dbReference type="NCBI Taxonomy" id="2495913"/>
    <lineage>
        <taxon>Bacteria</taxon>
        <taxon>Bacillati</taxon>
        <taxon>Actinomycetota</taxon>
        <taxon>Actinomycetes</taxon>
        <taxon>Mycobacteriales</taxon>
        <taxon>Nocardiaceae</taxon>
        <taxon>Antrihabitans</taxon>
    </lineage>
</organism>
<gene>
    <name evidence="3" type="ORF">FOY51_02605</name>
</gene>
<protein>
    <submittedName>
        <fullName evidence="3">Uncharacterized protein</fullName>
    </submittedName>
</protein>
<dbReference type="RefSeq" id="WP_149428614.1">
    <property type="nucleotide sequence ID" value="NZ_VLNY01000001.1"/>
</dbReference>
<accession>A0A5A7SHK4</accession>
<dbReference type="InterPro" id="IPR008910">
    <property type="entry name" value="MSC_TM_helix"/>
</dbReference>
<keyword evidence="2" id="KW-0812">Transmembrane</keyword>
<feature type="transmembrane region" description="Helical" evidence="2">
    <location>
        <begin position="123"/>
        <end position="144"/>
    </location>
</feature>
<feature type="transmembrane region" description="Helical" evidence="2">
    <location>
        <begin position="187"/>
        <end position="208"/>
    </location>
</feature>
<feature type="compositionally biased region" description="Polar residues" evidence="1">
    <location>
        <begin position="247"/>
        <end position="259"/>
    </location>
</feature>
<keyword evidence="2" id="KW-1133">Transmembrane helix</keyword>
<sequence length="345" mass="36046">MSQTSVQAIEWGTGLSNAWSSVANFVPKLLAFLVVFFIGWLIAKAVSKAVGLLLDKIGFGRLIEKAGIDKFLHTANVTPAGLLTKLIYYFILLIALQLALTAFGPSNPVSEIVNKIVLFLPKAIVALVIIIIVAAIATAVKKLLEEALGGLSYGELLAKIVAGFIIALGVIAALGQVGIGTAVTTPVLVTVLATIGGVIIVGVGGGLINPMRERWESWLTQLSEDTKKVKEDQAAKKAAQPLASAPTSSFDQPQAYSQEPPQGYQPSGGYDQGGQQGGYDPSGPAGYGPGGQPGPAPQGYSDPQYGQHSSQGYGPPDYSQPPQPGQGFADPRDQRFGPPPSGEQR</sequence>
<dbReference type="OrthoDB" id="5184470at2"/>
<feature type="compositionally biased region" description="Low complexity" evidence="1">
    <location>
        <begin position="260"/>
        <end position="269"/>
    </location>
</feature>
<feature type="region of interest" description="Disordered" evidence="1">
    <location>
        <begin position="230"/>
        <end position="345"/>
    </location>
</feature>
<dbReference type="AlphaFoldDB" id="A0A5A7SHK4"/>
<keyword evidence="2" id="KW-0472">Membrane</keyword>
<evidence type="ECO:0000256" key="2">
    <source>
        <dbReference type="SAM" id="Phobius"/>
    </source>
</evidence>
<evidence type="ECO:0000313" key="4">
    <source>
        <dbReference type="Proteomes" id="UP000322244"/>
    </source>
</evidence>
<proteinExistence type="predicted"/>
<dbReference type="Proteomes" id="UP000322244">
    <property type="component" value="Unassembled WGS sequence"/>
</dbReference>
<dbReference type="EMBL" id="VLNY01000001">
    <property type="protein sequence ID" value="KAA0024839.1"/>
    <property type="molecule type" value="Genomic_DNA"/>
</dbReference>
<feature type="transmembrane region" description="Helical" evidence="2">
    <location>
        <begin position="25"/>
        <end position="43"/>
    </location>
</feature>
<evidence type="ECO:0000256" key="1">
    <source>
        <dbReference type="SAM" id="MobiDB-lite"/>
    </source>
</evidence>
<feature type="compositionally biased region" description="Low complexity" evidence="1">
    <location>
        <begin position="236"/>
        <end position="246"/>
    </location>
</feature>
<feature type="transmembrane region" description="Helical" evidence="2">
    <location>
        <begin position="156"/>
        <end position="175"/>
    </location>
</feature>